<accession>A0A6J4HBQ3</accession>
<protein>
    <submittedName>
        <fullName evidence="1">Uncharacterized protein</fullName>
    </submittedName>
</protein>
<name>A0A6J4HBQ3_9BACT</name>
<dbReference type="AlphaFoldDB" id="A0A6J4HBQ3"/>
<dbReference type="EMBL" id="CADCTA010000036">
    <property type="protein sequence ID" value="CAA9220057.1"/>
    <property type="molecule type" value="Genomic_DNA"/>
</dbReference>
<feature type="non-terminal residue" evidence="1">
    <location>
        <position position="1"/>
    </location>
</feature>
<reference evidence="1" key="1">
    <citation type="submission" date="2020-02" db="EMBL/GenBank/DDBJ databases">
        <authorList>
            <person name="Meier V. D."/>
        </authorList>
    </citation>
    <scope>NUCLEOTIDE SEQUENCE</scope>
    <source>
        <strain evidence="1">AVDCRST_MAG42</strain>
    </source>
</reference>
<feature type="non-terminal residue" evidence="1">
    <location>
        <position position="33"/>
    </location>
</feature>
<organism evidence="1">
    <name type="scientific">uncultured Chthoniobacterales bacterium</name>
    <dbReference type="NCBI Taxonomy" id="1836801"/>
    <lineage>
        <taxon>Bacteria</taxon>
        <taxon>Pseudomonadati</taxon>
        <taxon>Verrucomicrobiota</taxon>
        <taxon>Spartobacteria</taxon>
        <taxon>Chthoniobacterales</taxon>
        <taxon>environmental samples</taxon>
    </lineage>
</organism>
<proteinExistence type="predicted"/>
<sequence>CAARRTRCGKAMVARRSSWSSWSLRSSPTGMVA</sequence>
<evidence type="ECO:0000313" key="1">
    <source>
        <dbReference type="EMBL" id="CAA9220057.1"/>
    </source>
</evidence>
<gene>
    <name evidence="1" type="ORF">AVDCRST_MAG42-525</name>
</gene>